<dbReference type="AlphaFoldDB" id="A0A6I1GEH6"/>
<feature type="region of interest" description="Disordered" evidence="1">
    <location>
        <begin position="70"/>
        <end position="115"/>
    </location>
</feature>
<name>A0A6I1GEH6_9BIFI</name>
<feature type="domain" description="Helicase C-terminal" evidence="2">
    <location>
        <begin position="905"/>
        <end position="1073"/>
    </location>
</feature>
<dbReference type="Gene3D" id="3.40.50.300">
    <property type="entry name" value="P-loop containing nucleotide triphosphate hydrolases"/>
    <property type="match status" value="1"/>
</dbReference>
<accession>A0A6I1GEH6</accession>
<sequence length="1252" mass="139430">MPEQQHIPMPRKEYKLQTPLDSTSYAVRENLQNILERELCGPSEGDNEVMDISPKTKYILGRIAPRRIHVSEDERDDRSGLPYLDTVGDSDDEEDDDSEDVENGGDENQDEPQRRGLMIPSSMGLRFQVPDDVDAVTAHCSWGVYSSHKTGETDSKGKEIRNFYRTPMQYSATINLRALQEGQTAAIDVTPSDSGTVKLLVDVYNEPALRRRLVEVALCNDKETDRTIPVSEWLFQTKLEIDAGGQAVFLPVHDWLEDTSFEDETDVEEQRLHLQYRNKLEFAIGRTCSADWTVSPDHPRRAVTVRTTWLPVADIPQTSASADIPGTDLDMTKLATADAETVHKWLQPIADGYAAWLDEQQQIADRLPEHLRGTADEVIEEAWQVQRQLADGIDFLTHDEEALRCFHFMNKVMADQRVHTQIAAKRAGDASLTLAQAEQKVYEDTQFPHHWRVFQIAFILMQVHALSDPSLKVRSDPQWSMAKAQLLFFPTGGGKTEAYLGLAAYAFAARRRQGIIDSPDGKLNGNEGVTVLMRYTLRLLTSQQFQRASALVCAAELERRRNPEVWGDEPFRIGLWVGTNVTPKRVKEADAEIKKLNSSGANKNPSVLQIMNCPWCGSSLSGYPPQVNMTIGRVFVRCSDKTGQCPFADGGQVEEGIPVLTTDEEIYRLVPAFVIATVDKFARLARESAASSLFGYVGRKCDRHGYVPQFGADGSADYEECAVKDGHPKTKDGYPKALVHPTMRLRPPDLIIQDELHLITGSLGTTVGLFEAGIDVMSTWKDAQGHVIRPMIVASSATVRKATDQIKNLYARGTTMFPPQVLDASDTFFSKEVPVSAEHPGRRYIGISATGVRLSNTEIQAATTLLKGAQRMMDDPDGGNAADPYMTLVGYFSTTRELAGMARFMQDDISIRVRNHRIGSLLPPRRGTKGNMLNVGELTSRIASSDIVGTLNAMNISFDRRYESAEAWMRNNELQQHHKKPVYRPGELPFDAVLATSMLQVGVDVPRLGLMMIVGQPKNTAEYIQASSRVGRDAKRPGLVVTLGNWSRPRDLAHFEQFRAYHDSFYARVELLSVTPFSITSLNRGIEGLLVSAARVLQANVQDGLSPEHDAGQVDEQQPFLNSLIEKLEERIQYAACDDSRAQYAAELLNNRLTTWQSLAKTARGRGRTLVYERIPEGNDTLMPLMCSAEALGDQAQADTGGKFVVANSMREVQPEINILVSPLPEKLARVDKGGELPWQSQDSNDDNERKA</sequence>
<organism evidence="3 4">
    <name type="scientific">Bifidobacterium leontopitheci</name>
    <dbReference type="NCBI Taxonomy" id="2650774"/>
    <lineage>
        <taxon>Bacteria</taxon>
        <taxon>Bacillati</taxon>
        <taxon>Actinomycetota</taxon>
        <taxon>Actinomycetes</taxon>
        <taxon>Bifidobacteriales</taxon>
        <taxon>Bifidobacteriaceae</taxon>
        <taxon>Bifidobacterium</taxon>
    </lineage>
</organism>
<protein>
    <submittedName>
        <fullName evidence="3">Helicase</fullName>
    </submittedName>
</protein>
<keyword evidence="3" id="KW-0347">Helicase</keyword>
<dbReference type="CDD" id="cd18785">
    <property type="entry name" value="SF2_C"/>
    <property type="match status" value="1"/>
</dbReference>
<evidence type="ECO:0000313" key="3">
    <source>
        <dbReference type="EMBL" id="KAB7790043.1"/>
    </source>
</evidence>
<dbReference type="InterPro" id="IPR001650">
    <property type="entry name" value="Helicase_C-like"/>
</dbReference>
<evidence type="ECO:0000259" key="2">
    <source>
        <dbReference type="PROSITE" id="PS51194"/>
    </source>
</evidence>
<dbReference type="PROSITE" id="PS51194">
    <property type="entry name" value="HELICASE_CTER"/>
    <property type="match status" value="1"/>
</dbReference>
<dbReference type="SUPFAM" id="SSF52540">
    <property type="entry name" value="P-loop containing nucleoside triphosphate hydrolases"/>
    <property type="match status" value="1"/>
</dbReference>
<dbReference type="Pfam" id="PF00271">
    <property type="entry name" value="Helicase_C"/>
    <property type="match status" value="1"/>
</dbReference>
<proteinExistence type="predicted"/>
<reference evidence="3 4" key="1">
    <citation type="submission" date="2019-09" db="EMBL/GenBank/DDBJ databases">
        <title>Characterization of the phylogenetic diversity of two novel species belonging to the genus Bifidobacterium: Bifidobacterium cebidarum sp. nov. and Bifidobacterium leontopitheci sp. nov.</title>
        <authorList>
            <person name="Lugli G.A."/>
            <person name="Duranti S."/>
            <person name="Milani C."/>
            <person name="Turroni F."/>
            <person name="Ventura M."/>
        </authorList>
    </citation>
    <scope>NUCLEOTIDE SEQUENCE [LARGE SCALE GENOMIC DNA]</scope>
    <source>
        <strain evidence="3 4">LMG 31471</strain>
    </source>
</reference>
<dbReference type="InterPro" id="IPR027417">
    <property type="entry name" value="P-loop_NTPase"/>
</dbReference>
<dbReference type="NCBIfam" id="NF038325">
    <property type="entry name" value="DISARM_DrmAS"/>
    <property type="match status" value="1"/>
</dbReference>
<keyword evidence="3" id="KW-0378">Hydrolase</keyword>
<gene>
    <name evidence="3" type="ORF">F7D09_1463</name>
</gene>
<keyword evidence="3" id="KW-0547">Nucleotide-binding</keyword>
<feature type="region of interest" description="Disordered" evidence="1">
    <location>
        <begin position="1231"/>
        <end position="1252"/>
    </location>
</feature>
<evidence type="ECO:0000313" key="4">
    <source>
        <dbReference type="Proteomes" id="UP000441772"/>
    </source>
</evidence>
<feature type="compositionally biased region" description="Basic and acidic residues" evidence="1">
    <location>
        <begin position="70"/>
        <end position="79"/>
    </location>
</feature>
<dbReference type="Proteomes" id="UP000441772">
    <property type="component" value="Unassembled WGS sequence"/>
</dbReference>
<feature type="compositionally biased region" description="Acidic residues" evidence="1">
    <location>
        <begin position="88"/>
        <end position="110"/>
    </location>
</feature>
<keyword evidence="4" id="KW-1185">Reference proteome</keyword>
<dbReference type="GO" id="GO:0004386">
    <property type="term" value="F:helicase activity"/>
    <property type="evidence" value="ECO:0007669"/>
    <property type="project" value="UniProtKB-KW"/>
</dbReference>
<keyword evidence="3" id="KW-0067">ATP-binding</keyword>
<comment type="caution">
    <text evidence="3">The sequence shown here is derived from an EMBL/GenBank/DDBJ whole genome shotgun (WGS) entry which is preliminary data.</text>
</comment>
<dbReference type="EMBL" id="WBVT01000023">
    <property type="protein sequence ID" value="KAB7790043.1"/>
    <property type="molecule type" value="Genomic_DNA"/>
</dbReference>
<evidence type="ECO:0000256" key="1">
    <source>
        <dbReference type="SAM" id="MobiDB-lite"/>
    </source>
</evidence>